<dbReference type="EMBL" id="BAABME010005846">
    <property type="protein sequence ID" value="GAA0166758.1"/>
    <property type="molecule type" value="Genomic_DNA"/>
</dbReference>
<name>A0AAV3QVV1_LITER</name>
<keyword evidence="2" id="KW-1185">Reference proteome</keyword>
<evidence type="ECO:0008006" key="3">
    <source>
        <dbReference type="Google" id="ProtNLM"/>
    </source>
</evidence>
<accession>A0AAV3QVV1</accession>
<dbReference type="PANTHER" id="PTHR46890:SF48">
    <property type="entry name" value="RNA-DIRECTED DNA POLYMERASE"/>
    <property type="match status" value="1"/>
</dbReference>
<reference evidence="1 2" key="1">
    <citation type="submission" date="2024-01" db="EMBL/GenBank/DDBJ databases">
        <title>The complete chloroplast genome sequence of Lithospermum erythrorhizon: insights into the phylogenetic relationship among Boraginaceae species and the maternal lineages of purple gromwells.</title>
        <authorList>
            <person name="Okada T."/>
            <person name="Watanabe K."/>
        </authorList>
    </citation>
    <scope>NUCLEOTIDE SEQUENCE [LARGE SCALE GENOMIC DNA]</scope>
</reference>
<dbReference type="InterPro" id="IPR052343">
    <property type="entry name" value="Retrotransposon-Effector_Assoc"/>
</dbReference>
<evidence type="ECO:0000313" key="1">
    <source>
        <dbReference type="EMBL" id="GAA0166758.1"/>
    </source>
</evidence>
<evidence type="ECO:0000313" key="2">
    <source>
        <dbReference type="Proteomes" id="UP001454036"/>
    </source>
</evidence>
<dbReference type="Proteomes" id="UP001454036">
    <property type="component" value="Unassembled WGS sequence"/>
</dbReference>
<organism evidence="1 2">
    <name type="scientific">Lithospermum erythrorhizon</name>
    <name type="common">Purple gromwell</name>
    <name type="synonym">Lithospermum officinale var. erythrorhizon</name>
    <dbReference type="NCBI Taxonomy" id="34254"/>
    <lineage>
        <taxon>Eukaryota</taxon>
        <taxon>Viridiplantae</taxon>
        <taxon>Streptophyta</taxon>
        <taxon>Embryophyta</taxon>
        <taxon>Tracheophyta</taxon>
        <taxon>Spermatophyta</taxon>
        <taxon>Magnoliopsida</taxon>
        <taxon>eudicotyledons</taxon>
        <taxon>Gunneridae</taxon>
        <taxon>Pentapetalae</taxon>
        <taxon>asterids</taxon>
        <taxon>lamiids</taxon>
        <taxon>Boraginales</taxon>
        <taxon>Boraginaceae</taxon>
        <taxon>Boraginoideae</taxon>
        <taxon>Lithospermeae</taxon>
        <taxon>Lithospermum</taxon>
    </lineage>
</organism>
<comment type="caution">
    <text evidence="1">The sequence shown here is derived from an EMBL/GenBank/DDBJ whole genome shotgun (WGS) entry which is preliminary data.</text>
</comment>
<proteinExistence type="predicted"/>
<gene>
    <name evidence="1" type="ORF">LIER_21843</name>
</gene>
<dbReference type="AlphaFoldDB" id="A0AAV3QVV1"/>
<dbReference type="PANTHER" id="PTHR46890">
    <property type="entry name" value="NON-LTR RETROLELEMENT REVERSE TRANSCRIPTASE-LIKE PROTEIN-RELATED"/>
    <property type="match status" value="1"/>
</dbReference>
<protein>
    <recommendedName>
        <fullName evidence="3">Reverse transcriptase domain-containing protein</fullName>
    </recommendedName>
</protein>
<sequence length="105" mass="11851">MKGSKTLGPDGMPMKFFSDFWEIGGSDLVVKVISKMLGRRLKTILPSIISESQSAFVSNRVITDNVLLVYETHHFIKHKKMGNSGIMSIKLNKLKAYDRIECSFL</sequence>